<gene>
    <name evidence="8" type="ORF">J2Z69_001792</name>
</gene>
<feature type="transmembrane region" description="Helical" evidence="6">
    <location>
        <begin position="101"/>
        <end position="122"/>
    </location>
</feature>
<feature type="transmembrane region" description="Helical" evidence="6">
    <location>
        <begin position="186"/>
        <end position="203"/>
    </location>
</feature>
<feature type="transmembrane region" description="Helical" evidence="6">
    <location>
        <begin position="157"/>
        <end position="174"/>
    </location>
</feature>
<evidence type="ECO:0000256" key="2">
    <source>
        <dbReference type="ARBA" id="ARBA00007362"/>
    </source>
</evidence>
<feature type="transmembrane region" description="Helical" evidence="6">
    <location>
        <begin position="131"/>
        <end position="151"/>
    </location>
</feature>
<dbReference type="Pfam" id="PF00892">
    <property type="entry name" value="EamA"/>
    <property type="match status" value="2"/>
</dbReference>
<feature type="domain" description="EamA" evidence="7">
    <location>
        <begin position="7"/>
        <end position="145"/>
    </location>
</feature>
<feature type="transmembrane region" description="Helical" evidence="6">
    <location>
        <begin position="39"/>
        <end position="60"/>
    </location>
</feature>
<dbReference type="InterPro" id="IPR050638">
    <property type="entry name" value="AA-Vitamin_Transporters"/>
</dbReference>
<comment type="caution">
    <text evidence="8">The sequence shown here is derived from an EMBL/GenBank/DDBJ whole genome shotgun (WGS) entry which is preliminary data.</text>
</comment>
<protein>
    <submittedName>
        <fullName evidence="8">Drug/metabolite transporter (DMT)-like permease</fullName>
    </submittedName>
</protein>
<proteinExistence type="inferred from homology"/>
<evidence type="ECO:0000313" key="9">
    <source>
        <dbReference type="Proteomes" id="UP001519288"/>
    </source>
</evidence>
<evidence type="ECO:0000256" key="4">
    <source>
        <dbReference type="ARBA" id="ARBA00022989"/>
    </source>
</evidence>
<dbReference type="PANTHER" id="PTHR32322">
    <property type="entry name" value="INNER MEMBRANE TRANSPORTER"/>
    <property type="match status" value="1"/>
</dbReference>
<feature type="domain" description="EamA" evidence="7">
    <location>
        <begin position="156"/>
        <end position="285"/>
    </location>
</feature>
<evidence type="ECO:0000256" key="6">
    <source>
        <dbReference type="SAM" id="Phobius"/>
    </source>
</evidence>
<evidence type="ECO:0000259" key="7">
    <source>
        <dbReference type="Pfam" id="PF00892"/>
    </source>
</evidence>
<keyword evidence="9" id="KW-1185">Reference proteome</keyword>
<organism evidence="8 9">
    <name type="scientific">Paenibacillus shirakamiensis</name>
    <dbReference type="NCBI Taxonomy" id="1265935"/>
    <lineage>
        <taxon>Bacteria</taxon>
        <taxon>Bacillati</taxon>
        <taxon>Bacillota</taxon>
        <taxon>Bacilli</taxon>
        <taxon>Bacillales</taxon>
        <taxon>Paenibacillaceae</taxon>
        <taxon>Paenibacillus</taxon>
    </lineage>
</organism>
<comment type="similarity">
    <text evidence="2">Belongs to the EamA transporter family.</text>
</comment>
<evidence type="ECO:0000313" key="8">
    <source>
        <dbReference type="EMBL" id="MBP2000761.1"/>
    </source>
</evidence>
<dbReference type="EMBL" id="JAGGLD010000002">
    <property type="protein sequence ID" value="MBP2000761.1"/>
    <property type="molecule type" value="Genomic_DNA"/>
</dbReference>
<evidence type="ECO:0000256" key="1">
    <source>
        <dbReference type="ARBA" id="ARBA00004127"/>
    </source>
</evidence>
<dbReference type="InterPro" id="IPR000620">
    <property type="entry name" value="EamA_dom"/>
</dbReference>
<dbReference type="PANTHER" id="PTHR32322:SF2">
    <property type="entry name" value="EAMA DOMAIN-CONTAINING PROTEIN"/>
    <property type="match status" value="1"/>
</dbReference>
<name>A0ABS4JI21_9BACL</name>
<sequence>MKNTNIIGVFLALGAALLNGTVGILSKDLISSELTSSAVSFYKCLIAFLALSLYSLFSASFRRAIVHLTSKIMSIALCSFLGIFVLYFFETTAYTFEVVPYVVFILLGASTVTTFLCSSIWLKEKKHIVKYVGLLLLIVGLVIMALAEGAIGSLSKGAVLAGIAGLGYGLFLVFTKRFKLEGGLPLIWYFMLFGVIYLFIPFSREGWIFPEISTYPSLVALAVFPTIGGFYCTTMALTMLEANKVQMLELSEPIFATVFSFIILQETVHGMEWLGAIIILIAIVISEYSPKEKKLSNTISVHQDLL</sequence>
<dbReference type="Proteomes" id="UP001519288">
    <property type="component" value="Unassembled WGS sequence"/>
</dbReference>
<feature type="transmembrane region" description="Helical" evidence="6">
    <location>
        <begin position="72"/>
        <end position="89"/>
    </location>
</feature>
<keyword evidence="4 6" id="KW-1133">Transmembrane helix</keyword>
<reference evidence="8 9" key="1">
    <citation type="submission" date="2021-03" db="EMBL/GenBank/DDBJ databases">
        <title>Genomic Encyclopedia of Type Strains, Phase IV (KMG-IV): sequencing the most valuable type-strain genomes for metagenomic binning, comparative biology and taxonomic classification.</title>
        <authorList>
            <person name="Goeker M."/>
        </authorList>
    </citation>
    <scope>NUCLEOTIDE SEQUENCE [LARGE SCALE GENOMIC DNA]</scope>
    <source>
        <strain evidence="8 9">DSM 26806</strain>
    </source>
</reference>
<feature type="transmembrane region" description="Helical" evidence="6">
    <location>
        <begin position="215"/>
        <end position="240"/>
    </location>
</feature>
<keyword evidence="5 6" id="KW-0472">Membrane</keyword>
<dbReference type="InterPro" id="IPR037185">
    <property type="entry name" value="EmrE-like"/>
</dbReference>
<evidence type="ECO:0000256" key="5">
    <source>
        <dbReference type="ARBA" id="ARBA00023136"/>
    </source>
</evidence>
<accession>A0ABS4JI21</accession>
<dbReference type="RefSeq" id="WP_209861216.1">
    <property type="nucleotide sequence ID" value="NZ_JAGGLD010000002.1"/>
</dbReference>
<keyword evidence="3 6" id="KW-0812">Transmembrane</keyword>
<comment type="subcellular location">
    <subcellularLocation>
        <location evidence="1">Endomembrane system</location>
        <topology evidence="1">Multi-pass membrane protein</topology>
    </subcellularLocation>
</comment>
<evidence type="ECO:0000256" key="3">
    <source>
        <dbReference type="ARBA" id="ARBA00022692"/>
    </source>
</evidence>
<dbReference type="SUPFAM" id="SSF103481">
    <property type="entry name" value="Multidrug resistance efflux transporter EmrE"/>
    <property type="match status" value="2"/>
</dbReference>